<keyword evidence="3" id="KW-1185">Reference proteome</keyword>
<name>A0A1G9R240_9BACI</name>
<protein>
    <recommendedName>
        <fullName evidence="1">N-acetyltransferase domain-containing protein</fullName>
    </recommendedName>
</protein>
<dbReference type="EMBL" id="FNHF01000002">
    <property type="protein sequence ID" value="SDM17314.1"/>
    <property type="molecule type" value="Genomic_DNA"/>
</dbReference>
<dbReference type="GO" id="GO:0016747">
    <property type="term" value="F:acyltransferase activity, transferring groups other than amino-acyl groups"/>
    <property type="evidence" value="ECO:0007669"/>
    <property type="project" value="InterPro"/>
</dbReference>
<sequence length="287" mass="33218">MTVPHDLLQIRKLTADDWNLVRHMKTNLEYDYVVDIFPDLVSSNAHELYGLFSGSQLASIAGYTLFPGGLAMLGRLRSDNRFLSQGHATELLASILSSLKENPQIRWAGANTNQHNFPARRVLEKLNLEVFTTLHSLPVVEAQFISGTPGPKWKRVNNLEEKRALLHSLNENAIHVFPYECYYPLPLTQDLLTDEYLAESAFYVSPNGQRFCTIKNDHKREWYAQIKYFWNDHFEQPGFMETVMDHLAQDDLQPTAWFDFSQTAFENIPDKRAFRMEDAWVLYGAWI</sequence>
<evidence type="ECO:0000313" key="2">
    <source>
        <dbReference type="EMBL" id="SDM17314.1"/>
    </source>
</evidence>
<dbReference type="InterPro" id="IPR016181">
    <property type="entry name" value="Acyl_CoA_acyltransferase"/>
</dbReference>
<accession>A0A1G9R240</accession>
<reference evidence="3" key="1">
    <citation type="submission" date="2016-10" db="EMBL/GenBank/DDBJ databases">
        <authorList>
            <person name="Varghese N."/>
            <person name="Submissions S."/>
        </authorList>
    </citation>
    <scope>NUCLEOTIDE SEQUENCE [LARGE SCALE GENOMIC DNA]</scope>
    <source>
        <strain evidence="3">CGMCC 1.6199</strain>
    </source>
</reference>
<dbReference type="SUPFAM" id="SSF55729">
    <property type="entry name" value="Acyl-CoA N-acyltransferases (Nat)"/>
    <property type="match status" value="1"/>
</dbReference>
<organism evidence="2 3">
    <name type="scientific">Sediminibacillus halophilus</name>
    <dbReference type="NCBI Taxonomy" id="482461"/>
    <lineage>
        <taxon>Bacteria</taxon>
        <taxon>Bacillati</taxon>
        <taxon>Bacillota</taxon>
        <taxon>Bacilli</taxon>
        <taxon>Bacillales</taxon>
        <taxon>Bacillaceae</taxon>
        <taxon>Sediminibacillus</taxon>
    </lineage>
</organism>
<dbReference type="STRING" id="482461.SAMN05216244_1778"/>
<dbReference type="RefSeq" id="WP_074598485.1">
    <property type="nucleotide sequence ID" value="NZ_FNHF01000002.1"/>
</dbReference>
<dbReference type="Proteomes" id="UP000182347">
    <property type="component" value="Unassembled WGS sequence"/>
</dbReference>
<gene>
    <name evidence="2" type="ORF">SAMN05216244_1778</name>
</gene>
<dbReference type="PROSITE" id="PS51186">
    <property type="entry name" value="GNAT"/>
    <property type="match status" value="1"/>
</dbReference>
<dbReference type="AlphaFoldDB" id="A0A1G9R240"/>
<dbReference type="InterPro" id="IPR000182">
    <property type="entry name" value="GNAT_dom"/>
</dbReference>
<evidence type="ECO:0000313" key="3">
    <source>
        <dbReference type="Proteomes" id="UP000182347"/>
    </source>
</evidence>
<proteinExistence type="predicted"/>
<dbReference type="OrthoDB" id="2423856at2"/>
<feature type="domain" description="N-acetyltransferase" evidence="1">
    <location>
        <begin position="8"/>
        <end position="172"/>
    </location>
</feature>
<dbReference type="Gene3D" id="3.40.630.30">
    <property type="match status" value="1"/>
</dbReference>
<evidence type="ECO:0000259" key="1">
    <source>
        <dbReference type="PROSITE" id="PS51186"/>
    </source>
</evidence>